<dbReference type="SMART" id="SM00456">
    <property type="entry name" value="WW"/>
    <property type="match status" value="2"/>
</dbReference>
<reference evidence="3 4" key="1">
    <citation type="submission" date="2018-02" db="EMBL/GenBank/DDBJ databases">
        <title>Draft genome sequences of Elsinoe sp., causing black scab on jojoba.</title>
        <authorList>
            <person name="Stodart B."/>
            <person name="Jeffress S."/>
            <person name="Ash G."/>
            <person name="Arun Chinnappa K."/>
        </authorList>
    </citation>
    <scope>NUCLEOTIDE SEQUENCE [LARGE SCALE GENOMIC DNA]</scope>
    <source>
        <strain evidence="3 4">Hillstone_2</strain>
    </source>
</reference>
<organism evidence="3 4">
    <name type="scientific">Elsinoe australis</name>
    <dbReference type="NCBI Taxonomy" id="40998"/>
    <lineage>
        <taxon>Eukaryota</taxon>
        <taxon>Fungi</taxon>
        <taxon>Dikarya</taxon>
        <taxon>Ascomycota</taxon>
        <taxon>Pezizomycotina</taxon>
        <taxon>Dothideomycetes</taxon>
        <taxon>Dothideomycetidae</taxon>
        <taxon>Myriangiales</taxon>
        <taxon>Elsinoaceae</taxon>
        <taxon>Elsinoe</taxon>
    </lineage>
</organism>
<comment type="caution">
    <text evidence="3">The sequence shown here is derived from an EMBL/GenBank/DDBJ whole genome shotgun (WGS) entry which is preliminary data.</text>
</comment>
<dbReference type="EMBL" id="PTQR01000042">
    <property type="protein sequence ID" value="TKX24304.1"/>
    <property type="molecule type" value="Genomic_DNA"/>
</dbReference>
<feature type="domain" description="WW" evidence="2">
    <location>
        <begin position="83"/>
        <end position="116"/>
    </location>
</feature>
<protein>
    <recommendedName>
        <fullName evidence="2">WW domain-containing protein</fullName>
    </recommendedName>
</protein>
<evidence type="ECO:0000313" key="3">
    <source>
        <dbReference type="EMBL" id="TKX24304.1"/>
    </source>
</evidence>
<evidence type="ECO:0000313" key="4">
    <source>
        <dbReference type="Proteomes" id="UP000308133"/>
    </source>
</evidence>
<feature type="region of interest" description="Disordered" evidence="1">
    <location>
        <begin position="1"/>
        <end position="20"/>
    </location>
</feature>
<evidence type="ECO:0000256" key="1">
    <source>
        <dbReference type="SAM" id="MobiDB-lite"/>
    </source>
</evidence>
<sequence>MSSNHGGQPPHKQAPSRPVKILPADDFQYDADIHEPWKAYDVRNQLPPGWQGWVDKKNGWITYVNRAEGKAQHLHPSGRFYNEGLPLPWQRAVSLTHRVYYQNHETKEVKFDMPSGAKYVWGFGYVPINWADRRDANHDRYCVG</sequence>
<name>A0A4U7B846_9PEZI</name>
<dbReference type="InterPro" id="IPR001202">
    <property type="entry name" value="WW_dom"/>
</dbReference>
<dbReference type="Gene3D" id="2.20.70.10">
    <property type="match status" value="1"/>
</dbReference>
<dbReference type="SUPFAM" id="SSF51045">
    <property type="entry name" value="WW domain"/>
    <property type="match status" value="2"/>
</dbReference>
<dbReference type="PROSITE" id="PS50020">
    <property type="entry name" value="WW_DOMAIN_2"/>
    <property type="match status" value="1"/>
</dbReference>
<gene>
    <name evidence="3" type="ORF">C1H76_3407</name>
</gene>
<dbReference type="InterPro" id="IPR036020">
    <property type="entry name" value="WW_dom_sf"/>
</dbReference>
<accession>A0A4U7B846</accession>
<dbReference type="AlphaFoldDB" id="A0A4U7B846"/>
<proteinExistence type="predicted"/>
<evidence type="ECO:0000259" key="2">
    <source>
        <dbReference type="PROSITE" id="PS50020"/>
    </source>
</evidence>
<dbReference type="Proteomes" id="UP000308133">
    <property type="component" value="Unassembled WGS sequence"/>
</dbReference>